<proteinExistence type="predicted"/>
<accession>A0A0S7BU71</accession>
<keyword evidence="3" id="KW-1185">Reference proteome</keyword>
<evidence type="ECO:0000313" key="3">
    <source>
        <dbReference type="Proteomes" id="UP000053091"/>
    </source>
</evidence>
<organism evidence="2">
    <name type="scientific">Lentimicrobium saccharophilum</name>
    <dbReference type="NCBI Taxonomy" id="1678841"/>
    <lineage>
        <taxon>Bacteria</taxon>
        <taxon>Pseudomonadati</taxon>
        <taxon>Bacteroidota</taxon>
        <taxon>Bacteroidia</taxon>
        <taxon>Bacteroidales</taxon>
        <taxon>Lentimicrobiaceae</taxon>
        <taxon>Lentimicrobium</taxon>
    </lineage>
</organism>
<dbReference type="SMART" id="SM00530">
    <property type="entry name" value="HTH_XRE"/>
    <property type="match status" value="1"/>
</dbReference>
<dbReference type="OrthoDB" id="9805037at2"/>
<reference evidence="2" key="1">
    <citation type="journal article" date="2015" name="Genome Announc.">
        <title>Draft Genome Sequence of Bacteroidales Strain TBC1, a Novel Isolate from a Methanogenic Wastewater Treatment System.</title>
        <authorList>
            <person name="Tourlousse D.M."/>
            <person name="Matsuura N."/>
            <person name="Sun L."/>
            <person name="Toyonaga M."/>
            <person name="Kuroda K."/>
            <person name="Ohashi A."/>
            <person name="Cruz R."/>
            <person name="Yamaguchi T."/>
            <person name="Sekiguchi Y."/>
        </authorList>
    </citation>
    <scope>NUCLEOTIDE SEQUENCE [LARGE SCALE GENOMIC DNA]</scope>
    <source>
        <strain evidence="2">TBC1</strain>
    </source>
</reference>
<dbReference type="STRING" id="1678841.TBC1_112156"/>
<dbReference type="Pfam" id="PF01381">
    <property type="entry name" value="HTH_3"/>
    <property type="match status" value="1"/>
</dbReference>
<dbReference type="Gene3D" id="1.10.260.40">
    <property type="entry name" value="lambda repressor-like DNA-binding domains"/>
    <property type="match status" value="1"/>
</dbReference>
<sequence length="80" mass="8927">MAQFQELAEVIRLHRKVAGLSRVQLAELAGVGKTVIYDIEKGKQAVQLDTLQKIFKVLNIKIVLTSPLLEDLQNRGNEKG</sequence>
<dbReference type="RefSeq" id="WP_062042049.1">
    <property type="nucleotide sequence ID" value="NZ_DF968182.1"/>
</dbReference>
<dbReference type="PATRIC" id="fig|1678841.3.peg.2412"/>
<dbReference type="CDD" id="cd00093">
    <property type="entry name" value="HTH_XRE"/>
    <property type="match status" value="1"/>
</dbReference>
<feature type="domain" description="HTH cro/C1-type" evidence="1">
    <location>
        <begin position="11"/>
        <end position="69"/>
    </location>
</feature>
<keyword evidence="2" id="KW-0238">DNA-binding</keyword>
<dbReference type="AlphaFoldDB" id="A0A0S7BU71"/>
<name>A0A0S7BU71_9BACT</name>
<gene>
    <name evidence="2" type="ORF">TBC1_112156</name>
</gene>
<dbReference type="InterPro" id="IPR010982">
    <property type="entry name" value="Lambda_DNA-bd_dom_sf"/>
</dbReference>
<dbReference type="PROSITE" id="PS50943">
    <property type="entry name" value="HTH_CROC1"/>
    <property type="match status" value="1"/>
</dbReference>
<dbReference type="InterPro" id="IPR001387">
    <property type="entry name" value="Cro/C1-type_HTH"/>
</dbReference>
<evidence type="ECO:0000313" key="2">
    <source>
        <dbReference type="EMBL" id="GAP43997.1"/>
    </source>
</evidence>
<dbReference type="SUPFAM" id="SSF47413">
    <property type="entry name" value="lambda repressor-like DNA-binding domains"/>
    <property type="match status" value="1"/>
</dbReference>
<evidence type="ECO:0000259" key="1">
    <source>
        <dbReference type="PROSITE" id="PS50943"/>
    </source>
</evidence>
<dbReference type="Proteomes" id="UP000053091">
    <property type="component" value="Unassembled WGS sequence"/>
</dbReference>
<protein>
    <submittedName>
        <fullName evidence="2">DNA-binding transcriptional regulator, XRE-family HTH domain</fullName>
    </submittedName>
</protein>
<dbReference type="GO" id="GO:0003677">
    <property type="term" value="F:DNA binding"/>
    <property type="evidence" value="ECO:0007669"/>
    <property type="project" value="UniProtKB-KW"/>
</dbReference>
<dbReference type="EMBL" id="DF968182">
    <property type="protein sequence ID" value="GAP43997.1"/>
    <property type="molecule type" value="Genomic_DNA"/>
</dbReference>